<accession>W9P6H7</accession>
<protein>
    <submittedName>
        <fullName evidence="1">Uncharacterized protein</fullName>
    </submittedName>
</protein>
<dbReference type="Proteomes" id="UP000030751">
    <property type="component" value="Unassembled WGS sequence"/>
</dbReference>
<name>W9P6H7_FUSOX</name>
<evidence type="ECO:0000313" key="1">
    <source>
        <dbReference type="EMBL" id="EXA40693.1"/>
    </source>
</evidence>
<gene>
    <name evidence="1" type="ORF">FOVG_09425</name>
</gene>
<sequence length="43" mass="4902">MLTGIKSLNDNSYLQSLHRIDRLGCPPFIFKASKRVASRTRPI</sequence>
<proteinExistence type="predicted"/>
<dbReference type="EMBL" id="JH650973">
    <property type="protein sequence ID" value="EXA40693.1"/>
    <property type="molecule type" value="Genomic_DNA"/>
</dbReference>
<dbReference type="HOGENOM" id="CLU_3242178_0_0_1"/>
<organism evidence="1">
    <name type="scientific">Fusarium oxysporum f. sp. pisi HDV247</name>
    <dbReference type="NCBI Taxonomy" id="1080344"/>
    <lineage>
        <taxon>Eukaryota</taxon>
        <taxon>Fungi</taxon>
        <taxon>Dikarya</taxon>
        <taxon>Ascomycota</taxon>
        <taxon>Pezizomycotina</taxon>
        <taxon>Sordariomycetes</taxon>
        <taxon>Hypocreomycetidae</taxon>
        <taxon>Hypocreales</taxon>
        <taxon>Nectriaceae</taxon>
        <taxon>Fusarium</taxon>
        <taxon>Fusarium oxysporum species complex</taxon>
    </lineage>
</organism>
<dbReference type="AlphaFoldDB" id="W9P6H7"/>
<reference evidence="1" key="2">
    <citation type="submission" date="2012-05" db="EMBL/GenBank/DDBJ databases">
        <title>Annotation of the Genome Sequence of Fusarium oxysporum HDV247.</title>
        <authorList>
            <consortium name="The Broad Institute Genomics Platform"/>
            <person name="Ma L.-J."/>
            <person name="Corby-Kistler H."/>
            <person name="Broz K."/>
            <person name="Gale L.R."/>
            <person name="Jonkers W."/>
            <person name="O'Donnell K."/>
            <person name="Ploetz R."/>
            <person name="Steinberg C."/>
            <person name="Schwartz D.C."/>
            <person name="VanEtten H."/>
            <person name="Zhou S."/>
            <person name="Young S.K."/>
            <person name="Zeng Q."/>
            <person name="Gargeya S."/>
            <person name="Fitzgerald M."/>
            <person name="Abouelleil A."/>
            <person name="Alvarado L."/>
            <person name="Chapman S.B."/>
            <person name="Gainer-Dewar J."/>
            <person name="Goldberg J."/>
            <person name="Griggs A."/>
            <person name="Gujja S."/>
            <person name="Hansen M."/>
            <person name="Howarth C."/>
            <person name="Imamovic A."/>
            <person name="Ireland A."/>
            <person name="Larimer J."/>
            <person name="McCowan C."/>
            <person name="Murphy C."/>
            <person name="Pearson M."/>
            <person name="Poon T.W."/>
            <person name="Priest M."/>
            <person name="Roberts A."/>
            <person name="Saif S."/>
            <person name="Shea T."/>
            <person name="Sykes S."/>
            <person name="Wortman J."/>
            <person name="Nusbaum C."/>
            <person name="Birren B."/>
        </authorList>
    </citation>
    <scope>NUCLEOTIDE SEQUENCE</scope>
    <source>
        <strain evidence="1">HDV247</strain>
    </source>
</reference>
<reference evidence="1" key="1">
    <citation type="submission" date="2011-10" db="EMBL/GenBank/DDBJ databases">
        <title>The Genome Sequence of Fusarium oxysporum HDV247.</title>
        <authorList>
            <consortium name="The Broad Institute Genome Sequencing Platform"/>
            <person name="Ma L.-J."/>
            <person name="Gale L.R."/>
            <person name="Schwartz D.C."/>
            <person name="Zhou S."/>
            <person name="Corby-Kistler H."/>
            <person name="Young S.K."/>
            <person name="Zeng Q."/>
            <person name="Gargeya S."/>
            <person name="Fitzgerald M."/>
            <person name="Haas B."/>
            <person name="Abouelleil A."/>
            <person name="Alvarado L."/>
            <person name="Arachchi H.M."/>
            <person name="Berlin A."/>
            <person name="Brown A."/>
            <person name="Chapman S.B."/>
            <person name="Chen Z."/>
            <person name="Dunbar C."/>
            <person name="Freedman E."/>
            <person name="Gearin G."/>
            <person name="Goldberg J."/>
            <person name="Griggs A."/>
            <person name="Gujja S."/>
            <person name="Heiman D."/>
            <person name="Howarth C."/>
            <person name="Larson L."/>
            <person name="Lui A."/>
            <person name="MacDonald P.J.P."/>
            <person name="Montmayeur A."/>
            <person name="Murphy C."/>
            <person name="Neiman D."/>
            <person name="Pearson M."/>
            <person name="Priest M."/>
            <person name="Roberts A."/>
            <person name="Saif S."/>
            <person name="Shea T."/>
            <person name="Shenoy N."/>
            <person name="Sisk P."/>
            <person name="Stolte C."/>
            <person name="Sykes S."/>
            <person name="Wortman J."/>
            <person name="Nusbaum C."/>
            <person name="Birren B."/>
        </authorList>
    </citation>
    <scope>NUCLEOTIDE SEQUENCE [LARGE SCALE GENOMIC DNA]</scope>
    <source>
        <strain evidence="1">HDV247</strain>
    </source>
</reference>